<name>A0ABW9G944_9GAMM</name>
<keyword evidence="8 13" id="KW-0472">Membrane</keyword>
<keyword evidence="12 13" id="KW-0449">Lipoprotein</keyword>
<dbReference type="NCBIfam" id="TIGR00548">
    <property type="entry name" value="lolB"/>
    <property type="match status" value="1"/>
</dbReference>
<feature type="chain" id="PRO_5046795823" description="Outer-membrane lipoprotein LolB" evidence="14">
    <location>
        <begin position="21"/>
        <end position="195"/>
    </location>
</feature>
<evidence type="ECO:0000256" key="1">
    <source>
        <dbReference type="ARBA" id="ARBA00004459"/>
    </source>
</evidence>
<dbReference type="InterPro" id="IPR029046">
    <property type="entry name" value="LolA/LolB/LppX"/>
</dbReference>
<keyword evidence="9 13" id="KW-0564">Palmitate</keyword>
<evidence type="ECO:0000256" key="8">
    <source>
        <dbReference type="ARBA" id="ARBA00023136"/>
    </source>
</evidence>
<comment type="subunit">
    <text evidence="3 13">Monomer.</text>
</comment>
<evidence type="ECO:0000256" key="2">
    <source>
        <dbReference type="ARBA" id="ARBA00009696"/>
    </source>
</evidence>
<dbReference type="CDD" id="cd16326">
    <property type="entry name" value="LolB"/>
    <property type="match status" value="1"/>
</dbReference>
<accession>A0ABW9G944</accession>
<dbReference type="PROSITE" id="PS51257">
    <property type="entry name" value="PROKAR_LIPOPROTEIN"/>
    <property type="match status" value="1"/>
</dbReference>
<evidence type="ECO:0000313" key="16">
    <source>
        <dbReference type="Proteomes" id="UP001629953"/>
    </source>
</evidence>
<evidence type="ECO:0000256" key="10">
    <source>
        <dbReference type="ARBA" id="ARBA00023186"/>
    </source>
</evidence>
<evidence type="ECO:0000313" key="15">
    <source>
        <dbReference type="EMBL" id="MFM2485241.1"/>
    </source>
</evidence>
<sequence>MFRYLFIAAALIVLAGCASVQPPKAQVPWQTQQAQLAKIKSWQINGQIALITPKERHSASLYWQHQRSSDNLLLNGPFGKQLLSATITPQRTVVVVNDKTYQGPDSNQLISQLTGWHLPLNRLPFWLVGLADGAPYQLNTHQRIGSIKSLDGWQITYKNYQQVGQYVLPQQLEAKHGTARIKIIIDQWHVDPPHE</sequence>
<keyword evidence="10 13" id="KW-0143">Chaperone</keyword>
<dbReference type="InterPro" id="IPR004565">
    <property type="entry name" value="OM_lipoprot_LolB"/>
</dbReference>
<dbReference type="HAMAP" id="MF_00233">
    <property type="entry name" value="LolB"/>
    <property type="match status" value="1"/>
</dbReference>
<gene>
    <name evidence="13 15" type="primary">lolB</name>
    <name evidence="15" type="ORF">ABUE30_09230</name>
</gene>
<organism evidence="15 16">
    <name type="scientific">Celerinatantimonas yamalensis</name>
    <dbReference type="NCBI Taxonomy" id="559956"/>
    <lineage>
        <taxon>Bacteria</taxon>
        <taxon>Pseudomonadati</taxon>
        <taxon>Pseudomonadota</taxon>
        <taxon>Gammaproteobacteria</taxon>
        <taxon>Celerinatantimonadaceae</taxon>
        <taxon>Celerinatantimonas</taxon>
    </lineage>
</organism>
<keyword evidence="7 13" id="KW-0653">Protein transport</keyword>
<evidence type="ECO:0000256" key="4">
    <source>
        <dbReference type="ARBA" id="ARBA00016202"/>
    </source>
</evidence>
<comment type="subcellular location">
    <subcellularLocation>
        <location evidence="1 13">Cell outer membrane</location>
        <topology evidence="1 13">Lipid-anchor</topology>
    </subcellularLocation>
</comment>
<keyword evidence="16" id="KW-1185">Reference proteome</keyword>
<feature type="signal peptide" evidence="14">
    <location>
        <begin position="1"/>
        <end position="20"/>
    </location>
</feature>
<proteinExistence type="inferred from homology"/>
<dbReference type="RefSeq" id="WP_408623452.1">
    <property type="nucleotide sequence ID" value="NZ_JBEQCT010000003.1"/>
</dbReference>
<evidence type="ECO:0000256" key="6">
    <source>
        <dbReference type="ARBA" id="ARBA00022729"/>
    </source>
</evidence>
<comment type="function">
    <text evidence="13">Plays a critical role in the incorporation of lipoproteins in the outer membrane after they are released by the LolA protein.</text>
</comment>
<dbReference type="Pfam" id="PF03550">
    <property type="entry name" value="LolB"/>
    <property type="match status" value="1"/>
</dbReference>
<keyword evidence="11 13" id="KW-0998">Cell outer membrane</keyword>
<dbReference type="EMBL" id="JBEQCT010000003">
    <property type="protein sequence ID" value="MFM2485241.1"/>
    <property type="molecule type" value="Genomic_DNA"/>
</dbReference>
<evidence type="ECO:0000256" key="14">
    <source>
        <dbReference type="SAM" id="SignalP"/>
    </source>
</evidence>
<comment type="similarity">
    <text evidence="2 13">Belongs to the LolB family.</text>
</comment>
<keyword evidence="6 13" id="KW-0732">Signal</keyword>
<evidence type="ECO:0000256" key="9">
    <source>
        <dbReference type="ARBA" id="ARBA00023139"/>
    </source>
</evidence>
<evidence type="ECO:0000256" key="13">
    <source>
        <dbReference type="HAMAP-Rule" id="MF_00233"/>
    </source>
</evidence>
<comment type="caution">
    <text evidence="15">The sequence shown here is derived from an EMBL/GenBank/DDBJ whole genome shotgun (WGS) entry which is preliminary data.</text>
</comment>
<protein>
    <recommendedName>
        <fullName evidence="4 13">Outer-membrane lipoprotein LolB</fullName>
    </recommendedName>
</protein>
<evidence type="ECO:0000256" key="12">
    <source>
        <dbReference type="ARBA" id="ARBA00023288"/>
    </source>
</evidence>
<evidence type="ECO:0000256" key="3">
    <source>
        <dbReference type="ARBA" id="ARBA00011245"/>
    </source>
</evidence>
<evidence type="ECO:0000256" key="11">
    <source>
        <dbReference type="ARBA" id="ARBA00023237"/>
    </source>
</evidence>
<evidence type="ECO:0000256" key="5">
    <source>
        <dbReference type="ARBA" id="ARBA00022448"/>
    </source>
</evidence>
<reference evidence="15 16" key="1">
    <citation type="journal article" date="2013" name="Int. J. Syst. Evol. Microbiol.">
        <title>Celerinatantimonas yamalensis sp. nov., a cold-adapted diazotrophic bacterium from a cold permafrost brine.</title>
        <authorList>
            <person name="Shcherbakova V."/>
            <person name="Chuvilskaya N."/>
            <person name="Rivkina E."/>
            <person name="Demidov N."/>
            <person name="Uchaeva V."/>
            <person name="Suetin S."/>
            <person name="Suzina N."/>
            <person name="Gilichinsky D."/>
        </authorList>
    </citation>
    <scope>NUCLEOTIDE SEQUENCE [LARGE SCALE GENOMIC DNA]</scope>
    <source>
        <strain evidence="15 16">C7</strain>
    </source>
</reference>
<dbReference type="Gene3D" id="2.50.20.10">
    <property type="entry name" value="Lipoprotein localisation LolA/LolB/LppX"/>
    <property type="match status" value="1"/>
</dbReference>
<dbReference type="Proteomes" id="UP001629953">
    <property type="component" value="Unassembled WGS sequence"/>
</dbReference>
<evidence type="ECO:0000256" key="7">
    <source>
        <dbReference type="ARBA" id="ARBA00022927"/>
    </source>
</evidence>
<keyword evidence="5 13" id="KW-0813">Transport</keyword>
<dbReference type="SUPFAM" id="SSF89392">
    <property type="entry name" value="Prokaryotic lipoproteins and lipoprotein localization factors"/>
    <property type="match status" value="1"/>
</dbReference>